<feature type="domain" description="DUF5848" evidence="1">
    <location>
        <begin position="49"/>
        <end position="108"/>
    </location>
</feature>
<accession>A0A811BQZ7</accession>
<protein>
    <recommendedName>
        <fullName evidence="1">DUF5848 domain-containing protein</fullName>
    </recommendedName>
</protein>
<dbReference type="EMBL" id="LC625835">
    <property type="protein sequence ID" value="BCU02805.1"/>
    <property type="molecule type" value="Genomic_DNA"/>
</dbReference>
<name>A0A811BQZ7_9VIRU</name>
<evidence type="ECO:0000313" key="2">
    <source>
        <dbReference type="EMBL" id="BCU02805.1"/>
    </source>
</evidence>
<dbReference type="Proteomes" id="UP001253637">
    <property type="component" value="Segment"/>
</dbReference>
<evidence type="ECO:0000313" key="3">
    <source>
        <dbReference type="Proteomes" id="UP001253637"/>
    </source>
</evidence>
<organism evidence="2 3">
    <name type="scientific">Pandoravirus japonicus</name>
    <dbReference type="NCBI Taxonomy" id="2823154"/>
    <lineage>
        <taxon>Viruses</taxon>
        <taxon>Pandoravirus</taxon>
    </lineage>
</organism>
<proteinExistence type="predicted"/>
<sequence length="450" mass="47874">MSRSKRARRFNADDDEARVEPVAIDPFSPSLLLDRLRAICAGGAGDVGFLRTLARGAYIAASDPVTLCASLVAIYEPLWTGLVPIYATFPVLYGLLGRPPTPASVSEAVGVLAPDLIADAAIDPVGAVWRAAAVTDARRWTGVPSDEWMHRVGPGAFEGLHEARAVAARHEARPQTMADLVRSASAAYGDGTDGHRYYVAATRDARGPHPVVALLLVDGAPLASLECRRPPDAKRAIECAVDIARREGAVPSDVTSYVRDLLGDDQAVGALLRQFAVPAAFGGRYGPGGALLRDLWDISPMARPALLDASGPGARWLIAELDEHQLASELETERNIERVASRLAPLARETPTLAARSARALSRGPASRTLLADMTAPDEVKALIAAQRVAQRCGNVLTPDDVPYLVDAAEALGIDGEIVLQLLGPYDLCRHAVDTAAQVLERHRSMARAD</sequence>
<reference evidence="2" key="1">
    <citation type="submission" date="2021-04" db="EMBL/GenBank/DDBJ databases">
        <title>Draft Genome Sequence of Pandoravirus japonicus, Isolated from the Sabaishi River of Niigata, Japan.</title>
        <authorList>
            <person name="Hosokawa N."/>
            <person name="Takahashi H."/>
            <person name="Aoki K."/>
            <person name="Takemura M."/>
        </authorList>
    </citation>
    <scope>NUCLEOTIDE SEQUENCE</scope>
</reference>
<evidence type="ECO:0000259" key="1">
    <source>
        <dbReference type="Pfam" id="PF19166"/>
    </source>
</evidence>
<dbReference type="Pfam" id="PF19166">
    <property type="entry name" value="DUF5848"/>
    <property type="match status" value="1"/>
</dbReference>
<dbReference type="InterPro" id="IPR043884">
    <property type="entry name" value="DUF5848"/>
</dbReference>